<keyword evidence="3" id="KW-0812">Transmembrane</keyword>
<dbReference type="AlphaFoldDB" id="A0A9D4MKH9"/>
<reference evidence="4" key="2">
    <citation type="submission" date="2020-11" db="EMBL/GenBank/DDBJ databases">
        <authorList>
            <person name="McCartney M.A."/>
            <person name="Auch B."/>
            <person name="Kono T."/>
            <person name="Mallez S."/>
            <person name="Becker A."/>
            <person name="Gohl D.M."/>
            <person name="Silverstein K.A.T."/>
            <person name="Koren S."/>
            <person name="Bechman K.B."/>
            <person name="Herman A."/>
            <person name="Abrahante J.E."/>
            <person name="Garbe J."/>
        </authorList>
    </citation>
    <scope>NUCLEOTIDE SEQUENCE</scope>
    <source>
        <strain evidence="4">Duluth1</strain>
        <tissue evidence="4">Whole animal</tissue>
    </source>
</reference>
<evidence type="ECO:0000256" key="2">
    <source>
        <dbReference type="PIRSR" id="PIRSR600101-2"/>
    </source>
</evidence>
<dbReference type="Gene3D" id="1.10.246.130">
    <property type="match status" value="1"/>
</dbReference>
<comment type="caution">
    <text evidence="4">The sequence shown here is derived from an EMBL/GenBank/DDBJ whole genome shotgun (WGS) entry which is preliminary data.</text>
</comment>
<dbReference type="Proteomes" id="UP000828390">
    <property type="component" value="Unassembled WGS sequence"/>
</dbReference>
<feature type="active site" description="Nucleophile" evidence="1">
    <location>
        <position position="447"/>
    </location>
</feature>
<evidence type="ECO:0008006" key="6">
    <source>
        <dbReference type="Google" id="ProtNLM"/>
    </source>
</evidence>
<feature type="binding site" evidence="2">
    <location>
        <begin position="465"/>
        <end position="467"/>
    </location>
    <ligand>
        <name>L-glutamate</name>
        <dbReference type="ChEBI" id="CHEBI:29985"/>
    </ligand>
</feature>
<reference evidence="4" key="1">
    <citation type="journal article" date="2019" name="bioRxiv">
        <title>The Genome of the Zebra Mussel, Dreissena polymorpha: A Resource for Invasive Species Research.</title>
        <authorList>
            <person name="McCartney M.A."/>
            <person name="Auch B."/>
            <person name="Kono T."/>
            <person name="Mallez S."/>
            <person name="Zhang Y."/>
            <person name="Obille A."/>
            <person name="Becker A."/>
            <person name="Abrahante J.E."/>
            <person name="Garbe J."/>
            <person name="Badalamenti J.P."/>
            <person name="Herman A."/>
            <person name="Mangelson H."/>
            <person name="Liachko I."/>
            <person name="Sullivan S."/>
            <person name="Sone E.D."/>
            <person name="Koren S."/>
            <person name="Silverstein K.A.T."/>
            <person name="Beckman K.B."/>
            <person name="Gohl D.M."/>
        </authorList>
    </citation>
    <scope>NUCLEOTIDE SEQUENCE</scope>
    <source>
        <strain evidence="4">Duluth1</strain>
        <tissue evidence="4">Whole animal</tissue>
    </source>
</reference>
<dbReference type="EMBL" id="JAIWYP010000001">
    <property type="protein sequence ID" value="KAH3877329.1"/>
    <property type="molecule type" value="Genomic_DNA"/>
</dbReference>
<dbReference type="InterPro" id="IPR000101">
    <property type="entry name" value="GGT_peptidase"/>
</dbReference>
<dbReference type="PANTHER" id="PTHR11686:SF9">
    <property type="entry name" value="RE13973P"/>
    <property type="match status" value="1"/>
</dbReference>
<dbReference type="PRINTS" id="PR01210">
    <property type="entry name" value="GGTRANSPTASE"/>
</dbReference>
<dbReference type="GO" id="GO:0006751">
    <property type="term" value="P:glutathione catabolic process"/>
    <property type="evidence" value="ECO:0007669"/>
    <property type="project" value="InterPro"/>
</dbReference>
<feature type="binding site" evidence="2">
    <location>
        <position position="165"/>
    </location>
    <ligand>
        <name>L-glutamate</name>
        <dbReference type="ChEBI" id="CHEBI:29985"/>
    </ligand>
</feature>
<feature type="transmembrane region" description="Helical" evidence="3">
    <location>
        <begin position="55"/>
        <end position="79"/>
    </location>
</feature>
<proteinExistence type="predicted"/>
<keyword evidence="5" id="KW-1185">Reference proteome</keyword>
<dbReference type="GO" id="GO:0036374">
    <property type="term" value="F:glutathione hydrolase activity"/>
    <property type="evidence" value="ECO:0007669"/>
    <property type="project" value="InterPro"/>
</dbReference>
<keyword evidence="3" id="KW-0472">Membrane</keyword>
<keyword evidence="3" id="KW-1133">Transmembrane helix</keyword>
<feature type="binding site" evidence="2">
    <location>
        <position position="489"/>
    </location>
    <ligand>
        <name>L-glutamate</name>
        <dbReference type="ChEBI" id="CHEBI:29985"/>
    </ligand>
</feature>
<dbReference type="GO" id="GO:0005886">
    <property type="term" value="C:plasma membrane"/>
    <property type="evidence" value="ECO:0007669"/>
    <property type="project" value="TreeGrafter"/>
</dbReference>
<dbReference type="InterPro" id="IPR029055">
    <property type="entry name" value="Ntn_hydrolases_N"/>
</dbReference>
<accession>A0A9D4MKH9</accession>
<dbReference type="PANTHER" id="PTHR11686">
    <property type="entry name" value="GAMMA GLUTAMYL TRANSPEPTIDASE"/>
    <property type="match status" value="1"/>
</dbReference>
<dbReference type="NCBIfam" id="TIGR00066">
    <property type="entry name" value="g_glut_trans"/>
    <property type="match status" value="1"/>
</dbReference>
<name>A0A9D4MKH9_DREPO</name>
<dbReference type="Gene3D" id="3.60.20.40">
    <property type="match status" value="1"/>
</dbReference>
<dbReference type="FunFam" id="1.10.246.130:FF:000001">
    <property type="entry name" value="Gamma-glutamyltransferase 5 isoform 1"/>
    <property type="match status" value="1"/>
</dbReference>
<sequence length="640" mass="70289">MELNNGHAKDAENEPAANEPLFDKANTIIMQDDEEMANQRKSKCEVCICTKKRRLIITIILVLLCIYAVGLAIGLAVWLSGGEKKMEPKDTIEDKIPTGAVVSDHEACSDIGRDILERQGTAVDAAIATLLCNGVRTPHSMGIGGGMFMVIYDKSDKKSIYIDGREMAPHSITQHIYSNLTKHNVKAHMIAIPGELKAYKYAHGQYGRLPWAELFKPTIQMLRDGFPLSESTGNALAYITDRMKLKLTSFPTMCNIFCSDKAAGTPLKAGETQHWPHLADTLQGIADQGPDYIYDSKLTQTLVDEIQDAGGVLDLQDFILNYKLHSGSPLEVGLGNYTMYTMPGATGGPMVALMMNILKHDPWSRLDMGNLTDKSIAYHALIEAMKFASADKYFLEDPTFNGQVNETIAKMVSEEYAGILRHKIRDKAHPSSFYTKAVRDYTEIGGTSHVSVLSPYGDAVSVTSTINWYFGSGFASNSTGIIWNNEMQDFDTLANATFNRIEPLKRPRSAMAPVILVDRQGNVRLVTGAAGGGRIPSAIAQVLTNMFLLGTSLEEANDQDRVHADVGKNIVDIEKTMPEDLVEKLQEMGHNVVPYDDIVFSVVESIEVMGNGSIKGYADPRKQPGKASFVYKTVKKGTKS</sequence>
<dbReference type="Pfam" id="PF01019">
    <property type="entry name" value="G_glu_transpept"/>
    <property type="match status" value="1"/>
</dbReference>
<evidence type="ECO:0000256" key="3">
    <source>
        <dbReference type="SAM" id="Phobius"/>
    </source>
</evidence>
<evidence type="ECO:0000313" key="4">
    <source>
        <dbReference type="EMBL" id="KAH3877329.1"/>
    </source>
</evidence>
<dbReference type="InterPro" id="IPR043138">
    <property type="entry name" value="GGT_lsub"/>
</dbReference>
<dbReference type="SUPFAM" id="SSF56235">
    <property type="entry name" value="N-terminal nucleophile aminohydrolases (Ntn hydrolases)"/>
    <property type="match status" value="1"/>
</dbReference>
<feature type="binding site" evidence="2">
    <location>
        <position position="532"/>
    </location>
    <ligand>
        <name>L-glutamate</name>
        <dbReference type="ChEBI" id="CHEBI:29985"/>
    </ligand>
</feature>
<dbReference type="InterPro" id="IPR043137">
    <property type="entry name" value="GGT_ssub_C"/>
</dbReference>
<protein>
    <recommendedName>
        <fullName evidence="6">Gamma-glutamyltranspeptidase 1</fullName>
    </recommendedName>
</protein>
<organism evidence="4 5">
    <name type="scientific">Dreissena polymorpha</name>
    <name type="common">Zebra mussel</name>
    <name type="synonym">Mytilus polymorpha</name>
    <dbReference type="NCBI Taxonomy" id="45954"/>
    <lineage>
        <taxon>Eukaryota</taxon>
        <taxon>Metazoa</taxon>
        <taxon>Spiralia</taxon>
        <taxon>Lophotrochozoa</taxon>
        <taxon>Mollusca</taxon>
        <taxon>Bivalvia</taxon>
        <taxon>Autobranchia</taxon>
        <taxon>Heteroconchia</taxon>
        <taxon>Euheterodonta</taxon>
        <taxon>Imparidentia</taxon>
        <taxon>Neoheterodontei</taxon>
        <taxon>Myida</taxon>
        <taxon>Dreissenoidea</taxon>
        <taxon>Dreissenidae</taxon>
        <taxon>Dreissena</taxon>
    </lineage>
</organism>
<evidence type="ECO:0000256" key="1">
    <source>
        <dbReference type="PIRSR" id="PIRSR600101-1"/>
    </source>
</evidence>
<evidence type="ECO:0000313" key="5">
    <source>
        <dbReference type="Proteomes" id="UP000828390"/>
    </source>
</evidence>
<gene>
    <name evidence="4" type="ORF">DPMN_001192</name>
</gene>